<dbReference type="PANTHER" id="PTHR35279">
    <property type="match status" value="1"/>
</dbReference>
<sequence>MNIAPYMTPYKYGKPVLTGSGLPDQFDQNAVDCPFVFQHQDRFYMMYVGFNGIGYQTALAVSEDLLNWEHHGVILERNELSNWDSKNIAGTWMLRENELEAPPVLKKWDNKYWLAYHSYPEDGYEEGSAKIGLAYTEDENLLEWHRLPDPILTPEEGEDWEKGGLYKECLVEHDGLFYLFYNAKNKNTSGWVEQTGLATSTDLKTWTRHGDNPVLRVSEEGWKSAFVSDPCVLRSKDEWVMFFFGYDYRRAQEGVAVSSDLFNWEAYPEPIIRIGAEGEIDSTYAHKPTVITHNGVLYHFYCSARPSQDGDRTRNNNGREFRTITVAASRDVFEQALPGGMSDEASI</sequence>
<dbReference type="InterPro" id="IPR013148">
    <property type="entry name" value="Glyco_hydro_32_N"/>
</dbReference>
<protein>
    <recommendedName>
        <fullName evidence="4">Glycosyl hydrolase family 32 N-terminal domain-containing protein</fullName>
    </recommendedName>
</protein>
<dbReference type="EMBL" id="JAHZIK010001065">
    <property type="protein sequence ID" value="MBW7458087.1"/>
    <property type="molecule type" value="Genomic_DNA"/>
</dbReference>
<dbReference type="Pfam" id="PF00251">
    <property type="entry name" value="Glyco_hydro_32N"/>
    <property type="match status" value="1"/>
</dbReference>
<dbReference type="Gene3D" id="2.115.10.20">
    <property type="entry name" value="Glycosyl hydrolase domain, family 43"/>
    <property type="match status" value="3"/>
</dbReference>
<keyword evidence="6" id="KW-1185">Reference proteome</keyword>
<dbReference type="InterPro" id="IPR023296">
    <property type="entry name" value="Glyco_hydro_beta-prop_sf"/>
</dbReference>
<dbReference type="RefSeq" id="WP_210038870.1">
    <property type="nucleotide sequence ID" value="NZ_JBHLVU010000011.1"/>
</dbReference>
<dbReference type="Proteomes" id="UP001519887">
    <property type="component" value="Unassembled WGS sequence"/>
</dbReference>
<evidence type="ECO:0000256" key="3">
    <source>
        <dbReference type="ARBA" id="ARBA00023295"/>
    </source>
</evidence>
<accession>A0ABS7CAZ6</accession>
<gene>
    <name evidence="5" type="ORF">K0U00_28995</name>
</gene>
<feature type="domain" description="Glycosyl hydrolase family 32 N-terminal" evidence="4">
    <location>
        <begin position="105"/>
        <end position="269"/>
    </location>
</feature>
<name>A0ABS7CAZ6_9BACL</name>
<proteinExistence type="inferred from homology"/>
<evidence type="ECO:0000313" key="6">
    <source>
        <dbReference type="Proteomes" id="UP001519887"/>
    </source>
</evidence>
<evidence type="ECO:0000313" key="5">
    <source>
        <dbReference type="EMBL" id="MBW7458087.1"/>
    </source>
</evidence>
<evidence type="ECO:0000256" key="1">
    <source>
        <dbReference type="ARBA" id="ARBA00009902"/>
    </source>
</evidence>
<organism evidence="5 6">
    <name type="scientific">Paenibacillus sepulcri</name>
    <dbReference type="NCBI Taxonomy" id="359917"/>
    <lineage>
        <taxon>Bacteria</taxon>
        <taxon>Bacillati</taxon>
        <taxon>Bacillota</taxon>
        <taxon>Bacilli</taxon>
        <taxon>Bacillales</taxon>
        <taxon>Paenibacillaceae</taxon>
        <taxon>Paenibacillus</taxon>
    </lineage>
</organism>
<comment type="similarity">
    <text evidence="1">Belongs to the glycosyl hydrolase 32 family.</text>
</comment>
<reference evidence="5 6" key="1">
    <citation type="submission" date="2021-07" db="EMBL/GenBank/DDBJ databases">
        <title>Paenibacillus radiodurans sp. nov., isolated from the southeastern edge of Tengger Desert.</title>
        <authorList>
            <person name="Zhang G."/>
        </authorList>
    </citation>
    <scope>NUCLEOTIDE SEQUENCE [LARGE SCALE GENOMIC DNA]</scope>
    <source>
        <strain evidence="5 6">CCM 7311</strain>
    </source>
</reference>
<dbReference type="PANTHER" id="PTHR35279:SF1">
    <property type="entry name" value="ARABINANASE_LEVANSUCRASE_INVERTASE"/>
    <property type="match status" value="1"/>
</dbReference>
<evidence type="ECO:0000259" key="4">
    <source>
        <dbReference type="Pfam" id="PF00251"/>
    </source>
</evidence>
<dbReference type="SUPFAM" id="SSF75005">
    <property type="entry name" value="Arabinanase/levansucrase/invertase"/>
    <property type="match status" value="2"/>
</dbReference>
<keyword evidence="3" id="KW-0326">Glycosidase</keyword>
<evidence type="ECO:0000256" key="2">
    <source>
        <dbReference type="ARBA" id="ARBA00022801"/>
    </source>
</evidence>
<keyword evidence="2" id="KW-0378">Hydrolase</keyword>
<comment type="caution">
    <text evidence="5">The sequence shown here is derived from an EMBL/GenBank/DDBJ whole genome shotgun (WGS) entry which is preliminary data.</text>
</comment>